<comment type="caution">
    <text evidence="3">The sequence shown here is derived from an EMBL/GenBank/DDBJ whole genome shotgun (WGS) entry which is preliminary data.</text>
</comment>
<accession>A0ABS6E3J2</accession>
<keyword evidence="2" id="KW-1133">Transmembrane helix</keyword>
<evidence type="ECO:0008006" key="5">
    <source>
        <dbReference type="Google" id="ProtNLM"/>
    </source>
</evidence>
<name>A0ABS6E3J2_9FIRM</name>
<evidence type="ECO:0000313" key="4">
    <source>
        <dbReference type="Proteomes" id="UP000749471"/>
    </source>
</evidence>
<gene>
    <name evidence="3" type="ORF">KQI42_05630</name>
</gene>
<keyword evidence="2" id="KW-0472">Membrane</keyword>
<evidence type="ECO:0000256" key="1">
    <source>
        <dbReference type="SAM" id="MobiDB-lite"/>
    </source>
</evidence>
<feature type="transmembrane region" description="Helical" evidence="2">
    <location>
        <begin position="12"/>
        <end position="31"/>
    </location>
</feature>
<feature type="region of interest" description="Disordered" evidence="1">
    <location>
        <begin position="77"/>
        <end position="98"/>
    </location>
</feature>
<feature type="transmembrane region" description="Helical" evidence="2">
    <location>
        <begin position="116"/>
        <end position="137"/>
    </location>
</feature>
<feature type="transmembrane region" description="Helical" evidence="2">
    <location>
        <begin position="37"/>
        <end position="61"/>
    </location>
</feature>
<dbReference type="RefSeq" id="WP_216517614.1">
    <property type="nucleotide sequence ID" value="NZ_JAHLPM010000003.1"/>
</dbReference>
<proteinExistence type="predicted"/>
<keyword evidence="2" id="KW-0812">Transmembrane</keyword>
<keyword evidence="4" id="KW-1185">Reference proteome</keyword>
<reference evidence="3 4" key="1">
    <citation type="submission" date="2021-06" db="EMBL/GenBank/DDBJ databases">
        <authorList>
            <person name="Sun Q."/>
            <person name="Li D."/>
        </authorList>
    </citation>
    <scope>NUCLEOTIDE SEQUENCE [LARGE SCALE GENOMIC DNA]</scope>
    <source>
        <strain evidence="3 4">MSJ-40</strain>
    </source>
</reference>
<dbReference type="EMBL" id="JAHLPM010000003">
    <property type="protein sequence ID" value="MBU5437478.1"/>
    <property type="molecule type" value="Genomic_DNA"/>
</dbReference>
<evidence type="ECO:0000313" key="3">
    <source>
        <dbReference type="EMBL" id="MBU5437478.1"/>
    </source>
</evidence>
<dbReference type="Proteomes" id="UP000749471">
    <property type="component" value="Unassembled WGS sequence"/>
</dbReference>
<sequence length="138" mass="15555">MKEFIKKPLVKIIVILLGISLTVSLLMSLFLKGQGTFIVKLSNSLFVMGVGLLGISVIFQIREAIIVVRNKEIFKDGKKDLSDGDTKENKKIKSKKEELKDSTRILILRRNIFNTLYKSFAITGGFCLVLSFITLIFI</sequence>
<organism evidence="3 4">
    <name type="scientific">Tissierella simiarum</name>
    <dbReference type="NCBI Taxonomy" id="2841534"/>
    <lineage>
        <taxon>Bacteria</taxon>
        <taxon>Bacillati</taxon>
        <taxon>Bacillota</taxon>
        <taxon>Tissierellia</taxon>
        <taxon>Tissierellales</taxon>
        <taxon>Tissierellaceae</taxon>
        <taxon>Tissierella</taxon>
    </lineage>
</organism>
<protein>
    <recommendedName>
        <fullName evidence="5">DUF3899 domain-containing protein</fullName>
    </recommendedName>
</protein>
<evidence type="ECO:0000256" key="2">
    <source>
        <dbReference type="SAM" id="Phobius"/>
    </source>
</evidence>